<dbReference type="InterPro" id="IPR000568">
    <property type="entry name" value="ATP_synth_F0_asu"/>
</dbReference>
<keyword evidence="3 11" id="KW-0813">Transport</keyword>
<dbReference type="CDD" id="cd00310">
    <property type="entry name" value="ATP-synt_Fo_a_6"/>
    <property type="match status" value="1"/>
</dbReference>
<keyword evidence="7 11" id="KW-1133">Transmembrane helix</keyword>
<dbReference type="PROSITE" id="PS00449">
    <property type="entry name" value="ATPASE_A"/>
    <property type="match status" value="1"/>
</dbReference>
<dbReference type="Proteomes" id="UP000008366">
    <property type="component" value="Unassembled WGS sequence"/>
</dbReference>
<evidence type="ECO:0000256" key="6">
    <source>
        <dbReference type="ARBA" id="ARBA00022781"/>
    </source>
</evidence>
<protein>
    <recommendedName>
        <fullName evidence="11 12">ATP synthase subunit a</fullName>
    </recommendedName>
    <alternativeName>
        <fullName evidence="11">ATP synthase F0 sector subunit a</fullName>
    </alternativeName>
    <alternativeName>
        <fullName evidence="11">F-ATPase subunit 6</fullName>
    </alternativeName>
</protein>
<keyword evidence="14" id="KW-1185">Reference proteome</keyword>
<dbReference type="Pfam" id="PF00119">
    <property type="entry name" value="ATP-synt_A"/>
    <property type="match status" value="1"/>
</dbReference>
<sequence>MSPMTLGASLQTLATAADGEGHFPPKVSDFWQPFWRLGEIGGQSIVITRPMLVATLVFIVLTVLFVTAARRAQVVPSKGQWLFEQVYDFVRNGVARDMIGTRDFLRFVPLLFALFTFILLCNLAGIIPGIQMPVMARVGFPIALTLVVYVVYHWVGIKKQGGIGAYLKWMIPPGIPSWLLPLIIPLELMTFFITRPLTLALRLFGNMFAGHMLLVVFIVGGWELLTSGNAGLALVAIPAWLMAVIMTAFEILIQGLQAFVFTLLAASYIAGALADDH</sequence>
<feature type="transmembrane region" description="Helical" evidence="11">
    <location>
        <begin position="231"/>
        <end position="249"/>
    </location>
</feature>
<dbReference type="GO" id="GO:0045259">
    <property type="term" value="C:proton-transporting ATP synthase complex"/>
    <property type="evidence" value="ECO:0007669"/>
    <property type="project" value="UniProtKB-KW"/>
</dbReference>
<comment type="caution">
    <text evidence="13">The sequence shown here is derived from an EMBL/GenBank/DDBJ whole genome shotgun (WGS) entry which is preliminary data.</text>
</comment>
<keyword evidence="10 11" id="KW-0066">ATP synthesis</keyword>
<dbReference type="Gene3D" id="1.20.120.220">
    <property type="entry name" value="ATP synthase, F0 complex, subunit A"/>
    <property type="match status" value="1"/>
</dbReference>
<evidence type="ECO:0000256" key="1">
    <source>
        <dbReference type="ARBA" id="ARBA00004141"/>
    </source>
</evidence>
<evidence type="ECO:0000313" key="14">
    <source>
        <dbReference type="Proteomes" id="UP000008366"/>
    </source>
</evidence>
<evidence type="ECO:0000256" key="10">
    <source>
        <dbReference type="ARBA" id="ARBA00023310"/>
    </source>
</evidence>
<keyword evidence="6 11" id="KW-0375">Hydrogen ion transport</keyword>
<dbReference type="eggNOG" id="COG0356">
    <property type="taxonomic scope" value="Bacteria"/>
</dbReference>
<feature type="transmembrane region" description="Helical" evidence="11">
    <location>
        <begin position="45"/>
        <end position="68"/>
    </location>
</feature>
<keyword evidence="8 11" id="KW-0406">Ion transport</keyword>
<evidence type="ECO:0000256" key="5">
    <source>
        <dbReference type="ARBA" id="ARBA00022692"/>
    </source>
</evidence>
<dbReference type="HAMAP" id="MF_01393">
    <property type="entry name" value="ATP_synth_a_bact"/>
    <property type="match status" value="1"/>
</dbReference>
<evidence type="ECO:0000256" key="11">
    <source>
        <dbReference type="HAMAP-Rule" id="MF_01393"/>
    </source>
</evidence>
<dbReference type="PANTHER" id="PTHR42823:SF3">
    <property type="entry name" value="ATP SYNTHASE SUBUNIT A, CHLOROPLASTIC"/>
    <property type="match status" value="1"/>
</dbReference>
<reference evidence="13 14" key="1">
    <citation type="submission" date="2012-08" db="EMBL/GenBank/DDBJ databases">
        <title>Whole genome shotgun sequence of Kineosphaera limosa NBRC 100340.</title>
        <authorList>
            <person name="Yoshida I."/>
            <person name="Isaki S."/>
            <person name="Hosoyama A."/>
            <person name="Tsuchikane K."/>
            <person name="Katsumata H."/>
            <person name="Ando Y."/>
            <person name="Ohji S."/>
            <person name="Hamada M."/>
            <person name="Tamura T."/>
            <person name="Yamazoe A."/>
            <person name="Yamazaki S."/>
            <person name="Fujita N."/>
        </authorList>
    </citation>
    <scope>NUCLEOTIDE SEQUENCE [LARGE SCALE GENOMIC DNA]</scope>
    <source>
        <strain evidence="13 14">NBRC 100340</strain>
    </source>
</reference>
<dbReference type="GO" id="GO:0046933">
    <property type="term" value="F:proton-transporting ATP synthase activity, rotational mechanism"/>
    <property type="evidence" value="ECO:0007669"/>
    <property type="project" value="UniProtKB-UniRule"/>
</dbReference>
<accession>K6WV95</accession>
<feature type="transmembrane region" description="Helical" evidence="11">
    <location>
        <begin position="199"/>
        <end position="219"/>
    </location>
</feature>
<dbReference type="NCBIfam" id="TIGR01131">
    <property type="entry name" value="ATP_synt_6_or_A"/>
    <property type="match status" value="1"/>
</dbReference>
<comment type="subcellular location">
    <subcellularLocation>
        <location evidence="11 12">Cell membrane</location>
        <topology evidence="11 12">Multi-pass membrane protein</topology>
    </subcellularLocation>
    <subcellularLocation>
        <location evidence="1">Membrane</location>
        <topology evidence="1">Multi-pass membrane protein</topology>
    </subcellularLocation>
</comment>
<dbReference type="STRING" id="1184609.KILIM_081_00080"/>
<keyword evidence="9 11" id="KW-0472">Membrane</keyword>
<evidence type="ECO:0000256" key="12">
    <source>
        <dbReference type="RuleBase" id="RU000483"/>
    </source>
</evidence>
<keyword evidence="4 11" id="KW-0138">CF(0)</keyword>
<name>K6WV95_9MICO</name>
<evidence type="ECO:0000256" key="9">
    <source>
        <dbReference type="ARBA" id="ARBA00023136"/>
    </source>
</evidence>
<comment type="function">
    <text evidence="11 12">Key component of the proton channel; it plays a direct role in the translocation of protons across the membrane.</text>
</comment>
<proteinExistence type="inferred from homology"/>
<dbReference type="PANTHER" id="PTHR42823">
    <property type="entry name" value="ATP SYNTHASE SUBUNIT A, CHLOROPLASTIC"/>
    <property type="match status" value="1"/>
</dbReference>
<evidence type="ECO:0000256" key="2">
    <source>
        <dbReference type="ARBA" id="ARBA00006810"/>
    </source>
</evidence>
<keyword evidence="11" id="KW-1003">Cell membrane</keyword>
<feature type="transmembrane region" description="Helical" evidence="11">
    <location>
        <begin position="255"/>
        <end position="274"/>
    </location>
</feature>
<dbReference type="InterPro" id="IPR023011">
    <property type="entry name" value="ATP_synth_F0_asu_AS"/>
</dbReference>
<dbReference type="PRINTS" id="PR00123">
    <property type="entry name" value="ATPASEA"/>
</dbReference>
<feature type="transmembrane region" description="Helical" evidence="11">
    <location>
        <begin position="104"/>
        <end position="128"/>
    </location>
</feature>
<evidence type="ECO:0000256" key="4">
    <source>
        <dbReference type="ARBA" id="ARBA00022547"/>
    </source>
</evidence>
<evidence type="ECO:0000313" key="13">
    <source>
        <dbReference type="EMBL" id="GAB97766.1"/>
    </source>
</evidence>
<evidence type="ECO:0000256" key="3">
    <source>
        <dbReference type="ARBA" id="ARBA00022448"/>
    </source>
</evidence>
<dbReference type="GO" id="GO:0042777">
    <property type="term" value="P:proton motive force-driven plasma membrane ATP synthesis"/>
    <property type="evidence" value="ECO:0007669"/>
    <property type="project" value="TreeGrafter"/>
</dbReference>
<dbReference type="GO" id="GO:0005886">
    <property type="term" value="C:plasma membrane"/>
    <property type="evidence" value="ECO:0007669"/>
    <property type="project" value="UniProtKB-SubCell"/>
</dbReference>
<evidence type="ECO:0000256" key="8">
    <source>
        <dbReference type="ARBA" id="ARBA00023065"/>
    </source>
</evidence>
<organism evidence="13 14">
    <name type="scientific">Kineosphaera limosa NBRC 100340</name>
    <dbReference type="NCBI Taxonomy" id="1184609"/>
    <lineage>
        <taxon>Bacteria</taxon>
        <taxon>Bacillati</taxon>
        <taxon>Actinomycetota</taxon>
        <taxon>Actinomycetes</taxon>
        <taxon>Micrococcales</taxon>
        <taxon>Dermatophilaceae</taxon>
        <taxon>Kineosphaera</taxon>
    </lineage>
</organism>
<comment type="similarity">
    <text evidence="2 11 12">Belongs to the ATPase A chain family.</text>
</comment>
<feature type="transmembrane region" description="Helical" evidence="11">
    <location>
        <begin position="134"/>
        <end position="155"/>
    </location>
</feature>
<dbReference type="InterPro" id="IPR035908">
    <property type="entry name" value="F0_ATP_A_sf"/>
</dbReference>
<gene>
    <name evidence="11 13" type="primary">atpB</name>
    <name evidence="13" type="ORF">KILIM_081_00080</name>
</gene>
<evidence type="ECO:0000256" key="7">
    <source>
        <dbReference type="ARBA" id="ARBA00022989"/>
    </source>
</evidence>
<dbReference type="InterPro" id="IPR045082">
    <property type="entry name" value="ATP_syn_F0_a_bact/chloroplast"/>
</dbReference>
<dbReference type="SUPFAM" id="SSF81336">
    <property type="entry name" value="F1F0 ATP synthase subunit A"/>
    <property type="match status" value="1"/>
</dbReference>
<dbReference type="EMBL" id="BAHD01000081">
    <property type="protein sequence ID" value="GAB97766.1"/>
    <property type="molecule type" value="Genomic_DNA"/>
</dbReference>
<keyword evidence="5 11" id="KW-0812">Transmembrane</keyword>
<dbReference type="AlphaFoldDB" id="K6WV95"/>